<feature type="compositionally biased region" description="Pro residues" evidence="5">
    <location>
        <begin position="636"/>
        <end position="647"/>
    </location>
</feature>
<comment type="caution">
    <text evidence="7">The sequence shown here is derived from an EMBL/GenBank/DDBJ whole genome shotgun (WGS) entry which is preliminary data.</text>
</comment>
<keyword evidence="8" id="KW-1185">Reference proteome</keyword>
<dbReference type="FunFam" id="1.10.30.10:FF:000041">
    <property type="entry name" value="HMG box family protein"/>
    <property type="match status" value="1"/>
</dbReference>
<dbReference type="CDD" id="cd01389">
    <property type="entry name" value="HMG-box_ROX1-like"/>
    <property type="match status" value="1"/>
</dbReference>
<name>A0A9W9V5L6_9EURO</name>
<feature type="region of interest" description="Disordered" evidence="5">
    <location>
        <begin position="219"/>
        <end position="255"/>
    </location>
</feature>
<evidence type="ECO:0000313" key="8">
    <source>
        <dbReference type="Proteomes" id="UP001147782"/>
    </source>
</evidence>
<evidence type="ECO:0000256" key="5">
    <source>
        <dbReference type="SAM" id="MobiDB-lite"/>
    </source>
</evidence>
<dbReference type="SUPFAM" id="SSF47095">
    <property type="entry name" value="HMG-box"/>
    <property type="match status" value="1"/>
</dbReference>
<dbReference type="InterPro" id="IPR036910">
    <property type="entry name" value="HMG_box_dom_sf"/>
</dbReference>
<dbReference type="AlphaFoldDB" id="A0A9W9V5L6"/>
<accession>A0A9W9V5L6</accession>
<dbReference type="OrthoDB" id="6247875at2759"/>
<feature type="region of interest" description="Disordered" evidence="5">
    <location>
        <begin position="277"/>
        <end position="310"/>
    </location>
</feature>
<keyword evidence="4" id="KW-0539">Nucleus</keyword>
<keyword evidence="2 4" id="KW-0238">DNA-binding</keyword>
<protein>
    <recommendedName>
        <fullName evidence="6">HMG box domain-containing protein</fullName>
    </recommendedName>
</protein>
<evidence type="ECO:0000256" key="4">
    <source>
        <dbReference type="PROSITE-ProRule" id="PRU00267"/>
    </source>
</evidence>
<organism evidence="7 8">
    <name type="scientific">Penicillium cataractarum</name>
    <dbReference type="NCBI Taxonomy" id="2100454"/>
    <lineage>
        <taxon>Eukaryota</taxon>
        <taxon>Fungi</taxon>
        <taxon>Dikarya</taxon>
        <taxon>Ascomycota</taxon>
        <taxon>Pezizomycotina</taxon>
        <taxon>Eurotiomycetes</taxon>
        <taxon>Eurotiomycetidae</taxon>
        <taxon>Eurotiales</taxon>
        <taxon>Aspergillaceae</taxon>
        <taxon>Penicillium</taxon>
    </lineage>
</organism>
<dbReference type="GO" id="GO:0030154">
    <property type="term" value="P:cell differentiation"/>
    <property type="evidence" value="ECO:0007669"/>
    <property type="project" value="TreeGrafter"/>
</dbReference>
<reference evidence="7" key="2">
    <citation type="journal article" date="2023" name="IMA Fungus">
        <title>Comparative genomic study of the Penicillium genus elucidates a diverse pangenome and 15 lateral gene transfer events.</title>
        <authorList>
            <person name="Petersen C."/>
            <person name="Sorensen T."/>
            <person name="Nielsen M.R."/>
            <person name="Sondergaard T.E."/>
            <person name="Sorensen J.L."/>
            <person name="Fitzpatrick D.A."/>
            <person name="Frisvad J.C."/>
            <person name="Nielsen K.L."/>
        </authorList>
    </citation>
    <scope>NUCLEOTIDE SEQUENCE</scope>
    <source>
        <strain evidence="7">IBT 29864</strain>
    </source>
</reference>
<feature type="compositionally biased region" description="Polar residues" evidence="5">
    <location>
        <begin position="236"/>
        <end position="254"/>
    </location>
</feature>
<evidence type="ECO:0000313" key="7">
    <source>
        <dbReference type="EMBL" id="KAJ5369788.1"/>
    </source>
</evidence>
<dbReference type="GO" id="GO:0000978">
    <property type="term" value="F:RNA polymerase II cis-regulatory region sequence-specific DNA binding"/>
    <property type="evidence" value="ECO:0007669"/>
    <property type="project" value="TreeGrafter"/>
</dbReference>
<dbReference type="InterPro" id="IPR050140">
    <property type="entry name" value="SRY-related_HMG-box_TF-like"/>
</dbReference>
<feature type="compositionally biased region" description="Basic residues" evidence="5">
    <location>
        <begin position="340"/>
        <end position="357"/>
    </location>
</feature>
<dbReference type="EMBL" id="JAPZBS010000005">
    <property type="protein sequence ID" value="KAJ5369788.1"/>
    <property type="molecule type" value="Genomic_DNA"/>
</dbReference>
<dbReference type="GO" id="GO:0000122">
    <property type="term" value="P:negative regulation of transcription by RNA polymerase II"/>
    <property type="evidence" value="ECO:0007669"/>
    <property type="project" value="TreeGrafter"/>
</dbReference>
<feature type="DNA-binding region" description="HMG box" evidence="4">
    <location>
        <begin position="156"/>
        <end position="224"/>
    </location>
</feature>
<gene>
    <name evidence="7" type="ORF">N7496_005880</name>
</gene>
<feature type="region of interest" description="Disordered" evidence="5">
    <location>
        <begin position="382"/>
        <end position="417"/>
    </location>
</feature>
<evidence type="ECO:0000256" key="2">
    <source>
        <dbReference type="ARBA" id="ARBA00023125"/>
    </source>
</evidence>
<dbReference type="RefSeq" id="XP_056554222.1">
    <property type="nucleotide sequence ID" value="XM_056698809.1"/>
</dbReference>
<feature type="compositionally biased region" description="Polar residues" evidence="5">
    <location>
        <begin position="291"/>
        <end position="304"/>
    </location>
</feature>
<feature type="compositionally biased region" description="Polar residues" evidence="5">
    <location>
        <begin position="396"/>
        <end position="406"/>
    </location>
</feature>
<feature type="region of interest" description="Disordered" evidence="5">
    <location>
        <begin position="94"/>
        <end position="142"/>
    </location>
</feature>
<reference evidence="7" key="1">
    <citation type="submission" date="2022-11" db="EMBL/GenBank/DDBJ databases">
        <authorList>
            <person name="Petersen C."/>
        </authorList>
    </citation>
    <scope>NUCLEOTIDE SEQUENCE</scope>
    <source>
        <strain evidence="7">IBT 29864</strain>
    </source>
</reference>
<evidence type="ECO:0000256" key="1">
    <source>
        <dbReference type="ARBA" id="ARBA00023015"/>
    </source>
</evidence>
<dbReference type="PROSITE" id="PS50118">
    <property type="entry name" value="HMG_BOX_2"/>
    <property type="match status" value="1"/>
</dbReference>
<feature type="region of interest" description="Disordered" evidence="5">
    <location>
        <begin position="576"/>
        <end position="657"/>
    </location>
</feature>
<keyword evidence="3" id="KW-0804">Transcription</keyword>
<dbReference type="InterPro" id="IPR009071">
    <property type="entry name" value="HMG_box_dom"/>
</dbReference>
<dbReference type="GO" id="GO:0001228">
    <property type="term" value="F:DNA-binding transcription activator activity, RNA polymerase II-specific"/>
    <property type="evidence" value="ECO:0007669"/>
    <property type="project" value="TreeGrafter"/>
</dbReference>
<dbReference type="GeneID" id="81437988"/>
<feature type="compositionally biased region" description="Low complexity" evidence="5">
    <location>
        <begin position="648"/>
        <end position="657"/>
    </location>
</feature>
<evidence type="ECO:0000259" key="6">
    <source>
        <dbReference type="PROSITE" id="PS50118"/>
    </source>
</evidence>
<keyword evidence="1" id="KW-0805">Transcription regulation</keyword>
<feature type="compositionally biased region" description="Low complexity" evidence="5">
    <location>
        <begin position="128"/>
        <end position="139"/>
    </location>
</feature>
<evidence type="ECO:0000256" key="3">
    <source>
        <dbReference type="ARBA" id="ARBA00023163"/>
    </source>
</evidence>
<dbReference type="Proteomes" id="UP001147782">
    <property type="component" value="Unassembled WGS sequence"/>
</dbReference>
<dbReference type="Pfam" id="PF00505">
    <property type="entry name" value="HMG_box"/>
    <property type="match status" value="1"/>
</dbReference>
<sequence>MSYDRVLPNPASLRYESAPVSTLPRPSDLLDHKIMNDHLPKSSYMTLPHRPGPLPASASASAIPTGNDTTRYASDMRPNGVVQTHQQFASYDRPRASMKNGPALSPVQRHVKPGPMISTNEMARDRSASSSGSSSPTKSVKNDGVQFCLCQPDPKIPRPRNAFILYRQHHQAGVVLRNPGMANPEISKIIGEQWRQLSEEEKSQWKALAEEEKVRHAQQYPEYRYQPRRVGRDGSSRNAASGISHNPTGRSTCNRCGGRVMNAPASPMTPFTPMVGQGHRGSFSGPPSRPHTLTTTVMTASSSQCRDKSDRVPKPIRIDQIERPRQRKMEDDDVLSPELKRRRLSHTSLKPHMHAHRDRSPESPYPVTLYSATANVHHSRGMLPMGMHSRAYGGAPSQSQHQSQPEGQALDPSLKLPPLQTAIPSTPLTPFSTAESSVEAAVMTIPFLNKIKLLAKISPPLVPSFRETSSRGPVIAVDGQDPDLVRTTVEYLQRLLQKEDKFSVRVFEGPDVQAPRPSDTGGPMGDATVDYLNTISAWHRISDDIISFVKSSAPQSPGTETPTNADVNANANADTYTTTHSTEKDRATPDGSASPRTIIPKTASLNIHSPKSTSTDSDTPMTTPSTTPSSLAHGPSPAPTRTPPPSSPSTSSSTPTPIALVPRYQLTTADTFACSIPINDSYAPLDHWQWMASLWRACVGPDITVYVRECPREEVERVGAVEVRFGDARTVVLRRGFGGSASGIEEKVLRRLGFEIEDYLMQ</sequence>
<dbReference type="PANTHER" id="PTHR10270:SF320">
    <property type="entry name" value="BOX TRANSCRIPTIONAL REGULATOR, PUTATIVE (AFU_ORTHOLOGUE AFUA_4G10820)-RELATED"/>
    <property type="match status" value="1"/>
</dbReference>
<feature type="compositionally biased region" description="Low complexity" evidence="5">
    <location>
        <begin position="609"/>
        <end position="630"/>
    </location>
</feature>
<proteinExistence type="predicted"/>
<feature type="region of interest" description="Disordered" evidence="5">
    <location>
        <begin position="1"/>
        <end position="26"/>
    </location>
</feature>
<dbReference type="SMART" id="SM00398">
    <property type="entry name" value="HMG"/>
    <property type="match status" value="1"/>
</dbReference>
<feature type="domain" description="HMG box" evidence="6">
    <location>
        <begin position="156"/>
        <end position="224"/>
    </location>
</feature>
<dbReference type="Gene3D" id="1.10.30.10">
    <property type="entry name" value="High mobility group box domain"/>
    <property type="match status" value="1"/>
</dbReference>
<dbReference type="PANTHER" id="PTHR10270">
    <property type="entry name" value="SOX TRANSCRIPTION FACTOR"/>
    <property type="match status" value="1"/>
</dbReference>
<feature type="region of interest" description="Disordered" evidence="5">
    <location>
        <begin position="322"/>
        <end position="364"/>
    </location>
</feature>
<dbReference type="GO" id="GO:0005634">
    <property type="term" value="C:nucleus"/>
    <property type="evidence" value="ECO:0007669"/>
    <property type="project" value="UniProtKB-UniRule"/>
</dbReference>